<gene>
    <name evidence="3" type="ORF">FQ377_08265</name>
</gene>
<evidence type="ECO:0000313" key="4">
    <source>
        <dbReference type="Proteomes" id="UP000323410"/>
    </source>
</evidence>
<dbReference type="EMBL" id="VSLD01000003">
    <property type="protein sequence ID" value="TYC99183.1"/>
    <property type="molecule type" value="Genomic_DNA"/>
</dbReference>
<dbReference type="Proteomes" id="UP000323410">
    <property type="component" value="Unassembled WGS sequence"/>
</dbReference>
<evidence type="ECO:0000256" key="1">
    <source>
        <dbReference type="SAM" id="MobiDB-lite"/>
    </source>
</evidence>
<keyword evidence="4" id="KW-1185">Reference proteome</keyword>
<sequence length="514" mass="55523">MMKAGKSTLLNAVIGEEIAPTDTGECTRIVTWYRWSATPRITLHRTDGGQVLLPVRRVAGRLDFDLGGLRSDEVHRLVVDWPAESLRHLTLIDTPGIASLSTDLSERSLKLLTPEDRASEADAVIYLMRHLHASDLDFLEAFRDDSTGSSGTVNALAVLSRADEVGAGRIDSLISAAGIADRYRADPALRALALDVVPVAGLLAQSSRTLRQEEFGALAALAALDKPVREKMLLSADRFIRPDAGLQVDAELRASLLDRFGVFGIRLACALLRGGVANSSELAVELARRSGLDQLLQLVQRQFRARSDQLRARTALQAVRELVQAHPTPQGRSLLGSIERIEAGAHQIRELRLLSALRSRVVPLGAGDARDAERLIGGSGVTPAHRLSLGDEAAAEEVASTAMAELRRWRLVAENPLTDRGALEACQVVIRSCEQLLRDVRPPEHSASGTGSVASGPVRGRAVAGLPEPARGGGQESDEQGCGSQDRLDHEEDERELETAGVVGEERRRQKHRA</sequence>
<dbReference type="InterPro" id="IPR027417">
    <property type="entry name" value="P-loop_NTPase"/>
</dbReference>
<reference evidence="3 4" key="1">
    <citation type="submission" date="2019-08" db="EMBL/GenBank/DDBJ databases">
        <title>Genone of Arthrobacter echini P9.</title>
        <authorList>
            <person name="Bowman J.P."/>
        </authorList>
    </citation>
    <scope>NUCLEOTIDE SEQUENCE [LARGE SCALE GENOMIC DNA]</scope>
    <source>
        <strain evidence="3 4">P9</strain>
    </source>
</reference>
<dbReference type="Pfam" id="PF00350">
    <property type="entry name" value="Dynamin_N"/>
    <property type="match status" value="1"/>
</dbReference>
<dbReference type="InterPro" id="IPR045063">
    <property type="entry name" value="Dynamin_N"/>
</dbReference>
<feature type="region of interest" description="Disordered" evidence="1">
    <location>
        <begin position="441"/>
        <end position="514"/>
    </location>
</feature>
<dbReference type="AlphaFoldDB" id="A0A5D0XRI4"/>
<name>A0A5D0XRI4_9MICC</name>
<organism evidence="3 4">
    <name type="scientific">Arthrobacter echini</name>
    <dbReference type="NCBI Taxonomy" id="1529066"/>
    <lineage>
        <taxon>Bacteria</taxon>
        <taxon>Bacillati</taxon>
        <taxon>Actinomycetota</taxon>
        <taxon>Actinomycetes</taxon>
        <taxon>Micrococcales</taxon>
        <taxon>Micrococcaceae</taxon>
        <taxon>Arthrobacter</taxon>
    </lineage>
</organism>
<evidence type="ECO:0000259" key="2">
    <source>
        <dbReference type="Pfam" id="PF00350"/>
    </source>
</evidence>
<dbReference type="SUPFAM" id="SSF52540">
    <property type="entry name" value="P-loop containing nucleoside triphosphate hydrolases"/>
    <property type="match status" value="1"/>
</dbReference>
<accession>A0A5D0XRI4</accession>
<dbReference type="Gene3D" id="3.40.50.300">
    <property type="entry name" value="P-loop containing nucleotide triphosphate hydrolases"/>
    <property type="match status" value="1"/>
</dbReference>
<dbReference type="OrthoDB" id="4379468at2"/>
<protein>
    <submittedName>
        <fullName evidence="3">GTP-binding protein</fullName>
    </submittedName>
</protein>
<evidence type="ECO:0000313" key="3">
    <source>
        <dbReference type="EMBL" id="TYC99183.1"/>
    </source>
</evidence>
<feature type="domain" description="Dynamin N-terminal" evidence="2">
    <location>
        <begin position="2"/>
        <end position="128"/>
    </location>
</feature>
<comment type="caution">
    <text evidence="3">The sequence shown here is derived from an EMBL/GenBank/DDBJ whole genome shotgun (WGS) entry which is preliminary data.</text>
</comment>
<proteinExistence type="predicted"/>